<evidence type="ECO:0000256" key="3">
    <source>
        <dbReference type="SAM" id="MobiDB-lite"/>
    </source>
</evidence>
<sequence length="104" mass="11556">MDAHARRVRPERVPLNRAETAILATLTEAGGDVVGHRELCRAAWGSYVARGERHRLKSAVHRLRRKLDEGLTIQSARGEGYRLIPTDSTTTPRSTPTNPMKEAS</sequence>
<evidence type="ECO:0000256" key="2">
    <source>
        <dbReference type="PROSITE-ProRule" id="PRU01091"/>
    </source>
</evidence>
<dbReference type="AlphaFoldDB" id="A0A1Q2CR65"/>
<dbReference type="STRING" id="1332264.BW730_14400"/>
<accession>A0A1Q2CR65</accession>
<dbReference type="Pfam" id="PF00486">
    <property type="entry name" value="Trans_reg_C"/>
    <property type="match status" value="1"/>
</dbReference>
<name>A0A1Q2CR65_9ACTN</name>
<keyword evidence="1 2" id="KW-0238">DNA-binding</keyword>
<feature type="region of interest" description="Disordered" evidence="3">
    <location>
        <begin position="77"/>
        <end position="104"/>
    </location>
</feature>
<evidence type="ECO:0000313" key="6">
    <source>
        <dbReference type="Proteomes" id="UP000188145"/>
    </source>
</evidence>
<dbReference type="Proteomes" id="UP000188145">
    <property type="component" value="Chromosome"/>
</dbReference>
<evidence type="ECO:0000259" key="4">
    <source>
        <dbReference type="PROSITE" id="PS51755"/>
    </source>
</evidence>
<dbReference type="InterPro" id="IPR036388">
    <property type="entry name" value="WH-like_DNA-bd_sf"/>
</dbReference>
<dbReference type="KEGG" id="tes:BW730_14400"/>
<proteinExistence type="predicted"/>
<reference evidence="6" key="1">
    <citation type="submission" date="2017-02" db="EMBL/GenBank/DDBJ databases">
        <title>Tessaracoccus aquaemaris sp. nov., isolated from the intestine of a Korean rockfish, Sebastes schlegelii, in a marine aquaculture pond.</title>
        <authorList>
            <person name="Tak E.J."/>
            <person name="Bae J.-W."/>
        </authorList>
    </citation>
    <scope>NUCLEOTIDE SEQUENCE [LARGE SCALE GENOMIC DNA]</scope>
    <source>
        <strain evidence="6">NSG39</strain>
    </source>
</reference>
<dbReference type="SMART" id="SM00862">
    <property type="entry name" value="Trans_reg_C"/>
    <property type="match status" value="1"/>
</dbReference>
<feature type="DNA-binding region" description="OmpR/PhoB-type" evidence="2">
    <location>
        <begin position="1"/>
        <end position="85"/>
    </location>
</feature>
<dbReference type="GO" id="GO:0006355">
    <property type="term" value="P:regulation of DNA-templated transcription"/>
    <property type="evidence" value="ECO:0007669"/>
    <property type="project" value="InterPro"/>
</dbReference>
<feature type="domain" description="OmpR/PhoB-type" evidence="4">
    <location>
        <begin position="1"/>
        <end position="85"/>
    </location>
</feature>
<dbReference type="EMBL" id="CP019606">
    <property type="protein sequence ID" value="AQP48520.1"/>
    <property type="molecule type" value="Genomic_DNA"/>
</dbReference>
<keyword evidence="6" id="KW-1185">Reference proteome</keyword>
<evidence type="ECO:0000313" key="5">
    <source>
        <dbReference type="EMBL" id="AQP48520.1"/>
    </source>
</evidence>
<dbReference type="InterPro" id="IPR001867">
    <property type="entry name" value="OmpR/PhoB-type_DNA-bd"/>
</dbReference>
<dbReference type="CDD" id="cd00383">
    <property type="entry name" value="trans_reg_C"/>
    <property type="match status" value="1"/>
</dbReference>
<dbReference type="GO" id="GO:0003677">
    <property type="term" value="F:DNA binding"/>
    <property type="evidence" value="ECO:0007669"/>
    <property type="project" value="UniProtKB-UniRule"/>
</dbReference>
<protein>
    <recommendedName>
        <fullName evidence="4">OmpR/PhoB-type domain-containing protein</fullName>
    </recommendedName>
</protein>
<feature type="compositionally biased region" description="Low complexity" evidence="3">
    <location>
        <begin position="85"/>
        <end position="104"/>
    </location>
</feature>
<organism evidence="5 6">
    <name type="scientific">Tessaracoccus aquimaris</name>
    <dbReference type="NCBI Taxonomy" id="1332264"/>
    <lineage>
        <taxon>Bacteria</taxon>
        <taxon>Bacillati</taxon>
        <taxon>Actinomycetota</taxon>
        <taxon>Actinomycetes</taxon>
        <taxon>Propionibacteriales</taxon>
        <taxon>Propionibacteriaceae</taxon>
        <taxon>Tessaracoccus</taxon>
    </lineage>
</organism>
<evidence type="ECO:0000256" key="1">
    <source>
        <dbReference type="ARBA" id="ARBA00023125"/>
    </source>
</evidence>
<gene>
    <name evidence="5" type="ORF">BW730_14400</name>
</gene>
<dbReference type="SUPFAM" id="SSF46894">
    <property type="entry name" value="C-terminal effector domain of the bipartite response regulators"/>
    <property type="match status" value="1"/>
</dbReference>
<dbReference type="GO" id="GO:0000160">
    <property type="term" value="P:phosphorelay signal transduction system"/>
    <property type="evidence" value="ECO:0007669"/>
    <property type="project" value="InterPro"/>
</dbReference>
<dbReference type="InterPro" id="IPR016032">
    <property type="entry name" value="Sig_transdc_resp-reg_C-effctor"/>
</dbReference>
<dbReference type="Gene3D" id="1.10.10.10">
    <property type="entry name" value="Winged helix-like DNA-binding domain superfamily/Winged helix DNA-binding domain"/>
    <property type="match status" value="1"/>
</dbReference>
<dbReference type="PROSITE" id="PS51755">
    <property type="entry name" value="OMPR_PHOB"/>
    <property type="match status" value="1"/>
</dbReference>
<dbReference type="RefSeq" id="WP_077686856.1">
    <property type="nucleotide sequence ID" value="NZ_CP019606.1"/>
</dbReference>